<accession>A0A5N6NMM8</accession>
<evidence type="ECO:0000313" key="3">
    <source>
        <dbReference type="Proteomes" id="UP000326396"/>
    </source>
</evidence>
<dbReference type="EMBL" id="SZYD01000010">
    <property type="protein sequence ID" value="KAD4982567.1"/>
    <property type="molecule type" value="Genomic_DNA"/>
</dbReference>
<keyword evidence="3" id="KW-1185">Reference proteome</keyword>
<proteinExistence type="predicted"/>
<sequence length="115" mass="12812">MWCSSILSTLDIGVSHSLAHELEPLHCLDPPYLTLLASFSPALTLPYLAQNNSLPRSVVTSLYQVAAKINVKPMMFTIFVPEETIRTYDRATLQTHDRKTAPSCCSKYQPQTSAK</sequence>
<feature type="compositionally biased region" description="Polar residues" evidence="1">
    <location>
        <begin position="106"/>
        <end position="115"/>
    </location>
</feature>
<evidence type="ECO:0000313" key="2">
    <source>
        <dbReference type="EMBL" id="KAD4982567.1"/>
    </source>
</evidence>
<comment type="caution">
    <text evidence="2">The sequence shown here is derived from an EMBL/GenBank/DDBJ whole genome shotgun (WGS) entry which is preliminary data.</text>
</comment>
<dbReference type="AlphaFoldDB" id="A0A5N6NMM8"/>
<organism evidence="2 3">
    <name type="scientific">Mikania micrantha</name>
    <name type="common">bitter vine</name>
    <dbReference type="NCBI Taxonomy" id="192012"/>
    <lineage>
        <taxon>Eukaryota</taxon>
        <taxon>Viridiplantae</taxon>
        <taxon>Streptophyta</taxon>
        <taxon>Embryophyta</taxon>
        <taxon>Tracheophyta</taxon>
        <taxon>Spermatophyta</taxon>
        <taxon>Magnoliopsida</taxon>
        <taxon>eudicotyledons</taxon>
        <taxon>Gunneridae</taxon>
        <taxon>Pentapetalae</taxon>
        <taxon>asterids</taxon>
        <taxon>campanulids</taxon>
        <taxon>Asterales</taxon>
        <taxon>Asteraceae</taxon>
        <taxon>Asteroideae</taxon>
        <taxon>Heliantheae alliance</taxon>
        <taxon>Eupatorieae</taxon>
        <taxon>Mikania</taxon>
    </lineage>
</organism>
<evidence type="ECO:0000256" key="1">
    <source>
        <dbReference type="SAM" id="MobiDB-lite"/>
    </source>
</evidence>
<dbReference type="Proteomes" id="UP000326396">
    <property type="component" value="Linkage Group LG18"/>
</dbReference>
<feature type="region of interest" description="Disordered" evidence="1">
    <location>
        <begin position="96"/>
        <end position="115"/>
    </location>
</feature>
<protein>
    <submittedName>
        <fullName evidence="2">Uncharacterized protein</fullName>
    </submittedName>
</protein>
<reference evidence="2 3" key="1">
    <citation type="submission" date="2019-05" db="EMBL/GenBank/DDBJ databases">
        <title>Mikania micrantha, genome provides insights into the molecular mechanism of rapid growth.</title>
        <authorList>
            <person name="Liu B."/>
        </authorList>
    </citation>
    <scope>NUCLEOTIDE SEQUENCE [LARGE SCALE GENOMIC DNA]</scope>
    <source>
        <strain evidence="2">NLD-2019</strain>
        <tissue evidence="2">Leaf</tissue>
    </source>
</reference>
<gene>
    <name evidence="2" type="ORF">E3N88_19238</name>
</gene>
<name>A0A5N6NMM8_9ASTR</name>